<proteinExistence type="predicted"/>
<organism evidence="1 2">
    <name type="scientific">Prevotella denticola CRIS 18C-A</name>
    <dbReference type="NCBI Taxonomy" id="944557"/>
    <lineage>
        <taxon>Bacteria</taxon>
        <taxon>Pseudomonadati</taxon>
        <taxon>Bacteroidota</taxon>
        <taxon>Bacteroidia</taxon>
        <taxon>Bacteroidales</taxon>
        <taxon>Prevotellaceae</taxon>
        <taxon>Prevotella</taxon>
    </lineage>
</organism>
<sequence>MSYCGSLSPKVWRHIAKGLPTGMSVVECCLCQVLSNLPCAIKISVLHCHSDKKHYICITVVINLYDYAEIR</sequence>
<gene>
    <name evidence="1" type="ORF">HMPREF9303_0489</name>
</gene>
<protein>
    <submittedName>
        <fullName evidence="1">Uncharacterized protein</fullName>
    </submittedName>
</protein>
<dbReference type="Proteomes" id="UP000003155">
    <property type="component" value="Unassembled WGS sequence"/>
</dbReference>
<dbReference type="EMBL" id="AEXO01000005">
    <property type="protein sequence ID" value="EGC87608.1"/>
    <property type="molecule type" value="Genomic_DNA"/>
</dbReference>
<evidence type="ECO:0000313" key="1">
    <source>
        <dbReference type="EMBL" id="EGC87608.1"/>
    </source>
</evidence>
<keyword evidence="2" id="KW-1185">Reference proteome</keyword>
<accession>F0H3K9</accession>
<dbReference type="AlphaFoldDB" id="F0H3K9"/>
<evidence type="ECO:0000313" key="2">
    <source>
        <dbReference type="Proteomes" id="UP000003155"/>
    </source>
</evidence>
<reference evidence="1 2" key="1">
    <citation type="submission" date="2011-02" db="EMBL/GenBank/DDBJ databases">
        <authorList>
            <person name="Durkin A.S."/>
            <person name="Madupu R."/>
            <person name="Torralba M."/>
            <person name="Gillis M."/>
            <person name="Methe B."/>
            <person name="Sutton G."/>
            <person name="Nelson K.E."/>
        </authorList>
    </citation>
    <scope>NUCLEOTIDE SEQUENCE [LARGE SCALE GENOMIC DNA]</scope>
    <source>
        <strain evidence="1 2">CRIS 18C-A</strain>
    </source>
</reference>
<comment type="caution">
    <text evidence="1">The sequence shown here is derived from an EMBL/GenBank/DDBJ whole genome shotgun (WGS) entry which is preliminary data.</text>
</comment>
<name>F0H3K9_9BACT</name>